<dbReference type="InterPro" id="IPR015987">
    <property type="entry name" value="UCP022704"/>
</dbReference>
<organism evidence="2 4">
    <name type="scientific">Streptococcus zhangguiae</name>
    <dbReference type="NCBI Taxonomy" id="2664091"/>
    <lineage>
        <taxon>Bacteria</taxon>
        <taxon>Bacillati</taxon>
        <taxon>Bacillota</taxon>
        <taxon>Bacilli</taxon>
        <taxon>Lactobacillales</taxon>
        <taxon>Streptococcaceae</taxon>
        <taxon>Streptococcus</taxon>
    </lineage>
</organism>
<dbReference type="SUPFAM" id="SSF49899">
    <property type="entry name" value="Concanavalin A-like lectins/glucanases"/>
    <property type="match status" value="1"/>
</dbReference>
<reference evidence="1 3" key="2">
    <citation type="submission" date="2019-11" db="EMBL/GenBank/DDBJ databases">
        <title>Streptococcis sp. isolated from the respiratory tract of Marmot.</title>
        <authorList>
            <person name="Zhang G."/>
        </authorList>
    </citation>
    <scope>NUCLEOTIDE SEQUENCE [LARGE SCALE GENOMIC DNA]</scope>
    <source>
        <strain evidence="1">Zg-86</strain>
        <strain evidence="3">zg-86</strain>
    </source>
</reference>
<dbReference type="PANTHER" id="PTHR35332:SF2">
    <property type="entry name" value="REGULATION OF ENOLASE PROTEIN 1"/>
    <property type="match status" value="1"/>
</dbReference>
<evidence type="ECO:0000313" key="3">
    <source>
        <dbReference type="Proteomes" id="UP000435060"/>
    </source>
</evidence>
<proteinExistence type="predicted"/>
<evidence type="ECO:0000313" key="2">
    <source>
        <dbReference type="EMBL" id="MWV56147.1"/>
    </source>
</evidence>
<dbReference type="EMBL" id="WUBJ01000004">
    <property type="protein sequence ID" value="MWV56147.1"/>
    <property type="molecule type" value="Genomic_DNA"/>
</dbReference>
<dbReference type="AlphaFoldDB" id="A0A6I4RH43"/>
<accession>A0A6I4RH43</accession>
<dbReference type="PANTHER" id="PTHR35332">
    <property type="entry name" value="REGULATION OF ENOLASE PROTEIN 1"/>
    <property type="match status" value="1"/>
</dbReference>
<name>A0A6I4RH43_9STRE</name>
<evidence type="ECO:0000313" key="4">
    <source>
        <dbReference type="Proteomes" id="UP000435423"/>
    </source>
</evidence>
<reference evidence="2 4" key="1">
    <citation type="submission" date="2019-10" db="EMBL/GenBank/DDBJ databases">
        <title>Streptococcis sp, isolated from the respiratory tract of Marmot.</title>
        <authorList>
            <person name="Zhang G."/>
        </authorList>
    </citation>
    <scope>NUCLEOTIDE SEQUENCE [LARGE SCALE GENOMIC DNA]</scope>
    <source>
        <strain evidence="4">zg-70</strain>
        <strain evidence="2">Zg-70</strain>
    </source>
</reference>
<sequence length="205" mass="24024">MDRIFTADKLKWTREPAAYNLSDEEITITTLPHTDLWQRTYYHFRNDNAPVLQMETDEEFFSFVVKTQFDSKHRFDQCGVVVYLDSENWLKASIEYENETIQHLGSVVTNQGYSDWATTEIAADVREMWYRLSRRGQDFRLECSTDGQHFQQMRICHLHEAKETISFGIYACSPEDSSFTARFTNLSLGECMWLAHDGQAPDDFV</sequence>
<dbReference type="InterPro" id="IPR009784">
    <property type="entry name" value="DUF1349"/>
</dbReference>
<dbReference type="InterPro" id="IPR013320">
    <property type="entry name" value="ConA-like_dom_sf"/>
</dbReference>
<dbReference type="Proteomes" id="UP000435423">
    <property type="component" value="Unassembled WGS sequence"/>
</dbReference>
<dbReference type="RefSeq" id="WP_154608191.1">
    <property type="nucleotide sequence ID" value="NZ_CP072115.1"/>
</dbReference>
<dbReference type="Pfam" id="PF07081">
    <property type="entry name" value="DUF1349"/>
    <property type="match status" value="1"/>
</dbReference>
<dbReference type="Proteomes" id="UP000435060">
    <property type="component" value="Unassembled WGS sequence"/>
</dbReference>
<gene>
    <name evidence="1" type="ORF">GGG87_03970</name>
    <name evidence="2" type="ORF">GGH11_04010</name>
</gene>
<dbReference type="Gene3D" id="2.60.120.200">
    <property type="match status" value="1"/>
</dbReference>
<keyword evidence="3" id="KW-1185">Reference proteome</keyword>
<evidence type="ECO:0000313" key="1">
    <source>
        <dbReference type="EMBL" id="MTB64159.1"/>
    </source>
</evidence>
<protein>
    <submittedName>
        <fullName evidence="2">DUF1349 domain-containing protein</fullName>
    </submittedName>
</protein>
<dbReference type="PIRSF" id="PIRSF022704">
    <property type="entry name" value="UCP022704"/>
    <property type="match status" value="1"/>
</dbReference>
<comment type="caution">
    <text evidence="2">The sequence shown here is derived from an EMBL/GenBank/DDBJ whole genome shotgun (WGS) entry which is preliminary data.</text>
</comment>
<dbReference type="EMBL" id="WLCG01000004">
    <property type="protein sequence ID" value="MTB64159.1"/>
    <property type="molecule type" value="Genomic_DNA"/>
</dbReference>